<dbReference type="Proteomes" id="UP000075920">
    <property type="component" value="Unassembled WGS sequence"/>
</dbReference>
<reference evidence="3" key="1">
    <citation type="submission" date="2013-03" db="EMBL/GenBank/DDBJ databases">
        <title>The Genome Sequence of Anopheles minimus MINIMUS1.</title>
        <authorList>
            <consortium name="The Broad Institute Genomics Platform"/>
            <person name="Neafsey D.E."/>
            <person name="Walton C."/>
            <person name="Walker B."/>
            <person name="Young S.K."/>
            <person name="Zeng Q."/>
            <person name="Gargeya S."/>
            <person name="Fitzgerald M."/>
            <person name="Haas B."/>
            <person name="Abouelleil A."/>
            <person name="Allen A.W."/>
            <person name="Alvarado L."/>
            <person name="Arachchi H.M."/>
            <person name="Berlin A.M."/>
            <person name="Chapman S.B."/>
            <person name="Gainer-Dewar J."/>
            <person name="Goldberg J."/>
            <person name="Griggs A."/>
            <person name="Gujja S."/>
            <person name="Hansen M."/>
            <person name="Howarth C."/>
            <person name="Imamovic A."/>
            <person name="Ireland A."/>
            <person name="Larimer J."/>
            <person name="McCowan C."/>
            <person name="Murphy C."/>
            <person name="Pearson M."/>
            <person name="Poon T.W."/>
            <person name="Priest M."/>
            <person name="Roberts A."/>
            <person name="Saif S."/>
            <person name="Shea T."/>
            <person name="Sisk P."/>
            <person name="Sykes S."/>
            <person name="Wortman J."/>
            <person name="Nusbaum C."/>
            <person name="Birren B."/>
        </authorList>
    </citation>
    <scope>NUCLEOTIDE SEQUENCE [LARGE SCALE GENOMIC DNA]</scope>
    <source>
        <strain evidence="3">MINIMUS1</strain>
    </source>
</reference>
<feature type="compositionally biased region" description="Acidic residues" evidence="1">
    <location>
        <begin position="41"/>
        <end position="51"/>
    </location>
</feature>
<dbReference type="AlphaFoldDB" id="A0A182WPS4"/>
<keyword evidence="3" id="KW-1185">Reference proteome</keyword>
<evidence type="ECO:0000313" key="2">
    <source>
        <dbReference type="EnsemblMetazoa" id="AMIN014667-PA"/>
    </source>
</evidence>
<sequence length="51" mass="5538">MRMYACASVRLTSNKKKVHRKIAAASSLKTQQGERALPSSLDEDECGEGGK</sequence>
<dbReference type="VEuPathDB" id="VectorBase:AMIN014667"/>
<evidence type="ECO:0000256" key="1">
    <source>
        <dbReference type="SAM" id="MobiDB-lite"/>
    </source>
</evidence>
<evidence type="ECO:0000313" key="3">
    <source>
        <dbReference type="Proteomes" id="UP000075920"/>
    </source>
</evidence>
<proteinExistence type="predicted"/>
<dbReference type="EnsemblMetazoa" id="AMIN014667-RA">
    <property type="protein sequence ID" value="AMIN014667-PA"/>
    <property type="gene ID" value="AMIN014667"/>
</dbReference>
<reference evidence="2" key="2">
    <citation type="submission" date="2020-05" db="UniProtKB">
        <authorList>
            <consortium name="EnsemblMetazoa"/>
        </authorList>
    </citation>
    <scope>IDENTIFICATION</scope>
    <source>
        <strain evidence="2">MINIMUS1</strain>
    </source>
</reference>
<protein>
    <submittedName>
        <fullName evidence="2">Uncharacterized protein</fullName>
    </submittedName>
</protein>
<organism evidence="2 3">
    <name type="scientific">Anopheles minimus</name>
    <dbReference type="NCBI Taxonomy" id="112268"/>
    <lineage>
        <taxon>Eukaryota</taxon>
        <taxon>Metazoa</taxon>
        <taxon>Ecdysozoa</taxon>
        <taxon>Arthropoda</taxon>
        <taxon>Hexapoda</taxon>
        <taxon>Insecta</taxon>
        <taxon>Pterygota</taxon>
        <taxon>Neoptera</taxon>
        <taxon>Endopterygota</taxon>
        <taxon>Diptera</taxon>
        <taxon>Nematocera</taxon>
        <taxon>Culicoidea</taxon>
        <taxon>Culicidae</taxon>
        <taxon>Anophelinae</taxon>
        <taxon>Anopheles</taxon>
    </lineage>
</organism>
<name>A0A182WPS4_9DIPT</name>
<accession>A0A182WPS4</accession>
<feature type="region of interest" description="Disordered" evidence="1">
    <location>
        <begin position="18"/>
        <end position="51"/>
    </location>
</feature>